<evidence type="ECO:0000313" key="2">
    <source>
        <dbReference type="Proteomes" id="UP000831701"/>
    </source>
</evidence>
<name>A0ACB8VZQ6_9TELE</name>
<dbReference type="Proteomes" id="UP000831701">
    <property type="component" value="Chromosome 16"/>
</dbReference>
<gene>
    <name evidence="1" type="ORF">L3Q82_013123</name>
</gene>
<reference evidence="1" key="1">
    <citation type="submission" date="2022-04" db="EMBL/GenBank/DDBJ databases">
        <title>Jade perch genome.</title>
        <authorList>
            <person name="Chao B."/>
        </authorList>
    </citation>
    <scope>NUCLEOTIDE SEQUENCE</scope>
    <source>
        <strain evidence="1">CB-2022</strain>
    </source>
</reference>
<protein>
    <submittedName>
        <fullName evidence="1">Uncharacterized protein</fullName>
    </submittedName>
</protein>
<organism evidence="1 2">
    <name type="scientific">Scortum barcoo</name>
    <name type="common">barcoo grunter</name>
    <dbReference type="NCBI Taxonomy" id="214431"/>
    <lineage>
        <taxon>Eukaryota</taxon>
        <taxon>Metazoa</taxon>
        <taxon>Chordata</taxon>
        <taxon>Craniata</taxon>
        <taxon>Vertebrata</taxon>
        <taxon>Euteleostomi</taxon>
        <taxon>Actinopterygii</taxon>
        <taxon>Neopterygii</taxon>
        <taxon>Teleostei</taxon>
        <taxon>Neoteleostei</taxon>
        <taxon>Acanthomorphata</taxon>
        <taxon>Eupercaria</taxon>
        <taxon>Centrarchiformes</taxon>
        <taxon>Terapontoidei</taxon>
        <taxon>Terapontidae</taxon>
        <taxon>Scortum</taxon>
    </lineage>
</organism>
<dbReference type="EMBL" id="CM041546">
    <property type="protein sequence ID" value="KAI3360910.1"/>
    <property type="molecule type" value="Genomic_DNA"/>
</dbReference>
<keyword evidence="2" id="KW-1185">Reference proteome</keyword>
<accession>A0ACB8VZQ6</accession>
<evidence type="ECO:0000313" key="1">
    <source>
        <dbReference type="EMBL" id="KAI3360910.1"/>
    </source>
</evidence>
<proteinExistence type="predicted"/>
<sequence length="116" mass="13253">MTIARLKSKYPDALVVVSGDFNHVSLTKNLPTRLHNMWIVQQEGNTLDLLYCNVKDAYKCTALPPLGRSDHDMVHLIPSYLPAVKRLPVTTKTSRCWNPEVEGLKCCFETTDWDMF</sequence>
<comment type="caution">
    <text evidence="1">The sequence shown here is derived from an EMBL/GenBank/DDBJ whole genome shotgun (WGS) entry which is preliminary data.</text>
</comment>